<accession>A0A3Y9C2W9</accession>
<dbReference type="AlphaFoldDB" id="A0A3Y9C2W9"/>
<feature type="domain" description="Pesticin C-terminal" evidence="3">
    <location>
        <begin position="112"/>
        <end position="266"/>
    </location>
</feature>
<dbReference type="Pfam" id="PF16754">
    <property type="entry name" value="Pesticin"/>
    <property type="match status" value="1"/>
</dbReference>
<organism evidence="4">
    <name type="scientific">Salmonella enterica subsp. enterica serovar Java</name>
    <dbReference type="NCBI Taxonomy" id="224729"/>
    <lineage>
        <taxon>Bacteria</taxon>
        <taxon>Pseudomonadati</taxon>
        <taxon>Pseudomonadota</taxon>
        <taxon>Gammaproteobacteria</taxon>
        <taxon>Enterobacterales</taxon>
        <taxon>Enterobacteriaceae</taxon>
        <taxon>Salmonella</taxon>
    </lineage>
</organism>
<reference evidence="4" key="1">
    <citation type="submission" date="2018-08" db="EMBL/GenBank/DDBJ databases">
        <authorList>
            <person name="Ashton P.M."/>
            <person name="Dallman T."/>
            <person name="Nair S."/>
            <person name="De Pinna E."/>
            <person name="Peters T."/>
            <person name="Grant K."/>
        </authorList>
    </citation>
    <scope>NUCLEOTIDE SEQUENCE [LARGE SCALE GENOMIC DNA]</scope>
    <source>
        <strain evidence="4">43913</strain>
    </source>
</reference>
<evidence type="ECO:0000259" key="3">
    <source>
        <dbReference type="Pfam" id="PF16754"/>
    </source>
</evidence>
<dbReference type="Proteomes" id="UP000839644">
    <property type="component" value="Unassembled WGS sequence"/>
</dbReference>
<sequence length="307" mass="35032">MIIKTGGSLTIQASDRPGVDGYFDDKITRTVSQANWIPYDEFIAAELIVVPKKMYKFIAGIEPIYIIYEQIKNDYCNQLKGQMRIVREDGRCIDFFDIQTANHFLTISKNIIDKNFIHQKEGFKNKPYYPDIKNENNSGITVGYGIDLGGKNSASMLADGVPKNIIDKLSPYTGVKGKEACLLLKKNENNLPELTSDEALLLSNVYLSKTIHVVSNQYNKDSQGLTFSQIPERTRTAIIDVAYNSGDHIWDACPAFWGDIVAHDWESTYDELMNFYKYSTPLSERRKKDASLILNDINNNRFYSWMK</sequence>
<dbReference type="SUPFAM" id="SSF53955">
    <property type="entry name" value="Lysozyme-like"/>
    <property type="match status" value="1"/>
</dbReference>
<keyword evidence="1" id="KW-0929">Antimicrobial</keyword>
<dbReference type="InterPro" id="IPR023346">
    <property type="entry name" value="Lysozyme-like_dom_sf"/>
</dbReference>
<protein>
    <recommendedName>
        <fullName evidence="3">Pesticin C-terminal domain-containing protein</fullName>
    </recommendedName>
</protein>
<dbReference type="EMBL" id="AAAFYZ010000056">
    <property type="protein sequence ID" value="EAB8478316.1"/>
    <property type="molecule type" value="Genomic_DNA"/>
</dbReference>
<dbReference type="CDD" id="cd16902">
    <property type="entry name" value="pesticin_lyz"/>
    <property type="match status" value="1"/>
</dbReference>
<dbReference type="GO" id="GO:0042742">
    <property type="term" value="P:defense response to bacterium"/>
    <property type="evidence" value="ECO:0007669"/>
    <property type="project" value="UniProtKB-KW"/>
</dbReference>
<gene>
    <name evidence="4" type="ORF">AU894_19255</name>
</gene>
<dbReference type="Gene3D" id="1.10.530.40">
    <property type="match status" value="1"/>
</dbReference>
<comment type="caution">
    <text evidence="4">The sequence shown here is derived from an EMBL/GenBank/DDBJ whole genome shotgun (WGS) entry which is preliminary data.</text>
</comment>
<evidence type="ECO:0000256" key="2">
    <source>
        <dbReference type="ARBA" id="ARBA00022638"/>
    </source>
</evidence>
<evidence type="ECO:0000313" key="4">
    <source>
        <dbReference type="EMBL" id="EAB8478316.1"/>
    </source>
</evidence>
<proteinExistence type="predicted"/>
<dbReference type="InterPro" id="IPR023347">
    <property type="entry name" value="Lysozyme_dom_sf"/>
</dbReference>
<dbReference type="GO" id="GO:0031640">
    <property type="term" value="P:killing of cells of another organism"/>
    <property type="evidence" value="ECO:0007669"/>
    <property type="project" value="UniProtKB-KW"/>
</dbReference>
<dbReference type="GO" id="GO:0003796">
    <property type="term" value="F:lysozyme activity"/>
    <property type="evidence" value="ECO:0007669"/>
    <property type="project" value="InterPro"/>
</dbReference>
<dbReference type="InterPro" id="IPR031922">
    <property type="entry name" value="Pesticin_C"/>
</dbReference>
<keyword evidence="2" id="KW-0081">Bacteriolytic enzyme</keyword>
<evidence type="ECO:0000256" key="1">
    <source>
        <dbReference type="ARBA" id="ARBA00022529"/>
    </source>
</evidence>
<name>A0A3Y9C2W9_SALEB</name>